<dbReference type="SUPFAM" id="SSF53756">
    <property type="entry name" value="UDP-Glycosyltransferase/glycogen phosphorylase"/>
    <property type="match status" value="1"/>
</dbReference>
<keyword evidence="1" id="KW-0328">Glycosyltransferase</keyword>
<dbReference type="CDD" id="cd03801">
    <property type="entry name" value="GT4_PimA-like"/>
    <property type="match status" value="1"/>
</dbReference>
<evidence type="ECO:0000313" key="4">
    <source>
        <dbReference type="Proteomes" id="UP001143480"/>
    </source>
</evidence>
<keyword evidence="2" id="KW-0808">Transferase</keyword>
<sequence>MRLCVTTEQRYLRTPDGRVWSTSDAGNEFWQRYRPVFDEVRVVARCAPVPGAPVDARRVDGNGVEIYGLPHYVGPIGFIRQLGRLRKAVRSAFAAQDAVLLRVPSAVAGKPRQPFGLEVVGDPHDVFAPGVTRHPLRPLLRLWFTRRLRAQCRAASAVAYVTERALQARYPAAPGAVTAAYSSIQLDEAAFAERPREDTGIARVRLRLVSVGSLEQRYKGIDTLIEALPRLARSGLEASLVHVGDGRCRPELERLVRERRLGGRVSFAGAVPPGAPVRLFLDDADLFVLPSRTEGLPRALIEAMARGLPAVASNVGGVPELLGPSRMVPPDDPEALARAITALAADPAAMAAASALNLARARTYSAETLTRRRADFYRALRVLTAPDRVEEVVGGAD</sequence>
<dbReference type="GO" id="GO:0016757">
    <property type="term" value="F:glycosyltransferase activity"/>
    <property type="evidence" value="ECO:0007669"/>
    <property type="project" value="UniProtKB-KW"/>
</dbReference>
<dbReference type="PANTHER" id="PTHR12526:SF510">
    <property type="entry name" value="D-INOSITOL 3-PHOSPHATE GLYCOSYLTRANSFERASE"/>
    <property type="match status" value="1"/>
</dbReference>
<reference evidence="3" key="2">
    <citation type="submission" date="2023-01" db="EMBL/GenBank/DDBJ databases">
        <authorList>
            <person name="Sun Q."/>
            <person name="Evtushenko L."/>
        </authorList>
    </citation>
    <scope>NUCLEOTIDE SEQUENCE</scope>
    <source>
        <strain evidence="3">VKM Ac-1321</strain>
    </source>
</reference>
<comment type="caution">
    <text evidence="3">The sequence shown here is derived from an EMBL/GenBank/DDBJ whole genome shotgun (WGS) entry which is preliminary data.</text>
</comment>
<dbReference type="Gene3D" id="3.40.50.2000">
    <property type="entry name" value="Glycogen Phosphorylase B"/>
    <property type="match status" value="2"/>
</dbReference>
<evidence type="ECO:0000256" key="2">
    <source>
        <dbReference type="ARBA" id="ARBA00022679"/>
    </source>
</evidence>
<dbReference type="Proteomes" id="UP001143480">
    <property type="component" value="Unassembled WGS sequence"/>
</dbReference>
<keyword evidence="4" id="KW-1185">Reference proteome</keyword>
<reference evidence="3" key="1">
    <citation type="journal article" date="2014" name="Int. J. Syst. Evol. Microbiol.">
        <title>Complete genome sequence of Corynebacterium casei LMG S-19264T (=DSM 44701T), isolated from a smear-ripened cheese.</title>
        <authorList>
            <consortium name="US DOE Joint Genome Institute (JGI-PGF)"/>
            <person name="Walter F."/>
            <person name="Albersmeier A."/>
            <person name="Kalinowski J."/>
            <person name="Ruckert C."/>
        </authorList>
    </citation>
    <scope>NUCLEOTIDE SEQUENCE</scope>
    <source>
        <strain evidence="3">VKM Ac-1321</strain>
    </source>
</reference>
<dbReference type="Pfam" id="PF13692">
    <property type="entry name" value="Glyco_trans_1_4"/>
    <property type="match status" value="1"/>
</dbReference>
<evidence type="ECO:0000256" key="1">
    <source>
        <dbReference type="ARBA" id="ARBA00022676"/>
    </source>
</evidence>
<dbReference type="PANTHER" id="PTHR12526">
    <property type="entry name" value="GLYCOSYLTRANSFERASE"/>
    <property type="match status" value="1"/>
</dbReference>
<name>A0A9W6NJ42_9ACTN</name>
<dbReference type="RefSeq" id="WP_261962447.1">
    <property type="nucleotide sequence ID" value="NZ_BAAAXA010000001.1"/>
</dbReference>
<organism evidence="3 4">
    <name type="scientific">Dactylosporangium matsuzakiense</name>
    <dbReference type="NCBI Taxonomy" id="53360"/>
    <lineage>
        <taxon>Bacteria</taxon>
        <taxon>Bacillati</taxon>
        <taxon>Actinomycetota</taxon>
        <taxon>Actinomycetes</taxon>
        <taxon>Micromonosporales</taxon>
        <taxon>Micromonosporaceae</taxon>
        <taxon>Dactylosporangium</taxon>
    </lineage>
</organism>
<gene>
    <name evidence="3" type="ORF">GCM10017581_003860</name>
</gene>
<dbReference type="AlphaFoldDB" id="A0A9W6NJ42"/>
<evidence type="ECO:0000313" key="3">
    <source>
        <dbReference type="EMBL" id="GLK98645.1"/>
    </source>
</evidence>
<dbReference type="EMBL" id="BSFP01000002">
    <property type="protein sequence ID" value="GLK98645.1"/>
    <property type="molecule type" value="Genomic_DNA"/>
</dbReference>
<proteinExistence type="predicted"/>
<accession>A0A9W6NJ42</accession>
<protein>
    <recommendedName>
        <fullName evidence="5">Glycosyltransferase involved in cell wall biosynthesis</fullName>
    </recommendedName>
</protein>
<evidence type="ECO:0008006" key="5">
    <source>
        <dbReference type="Google" id="ProtNLM"/>
    </source>
</evidence>